<evidence type="ECO:0000313" key="2">
    <source>
        <dbReference type="EMBL" id="STX62593.1"/>
    </source>
</evidence>
<dbReference type="AlphaFoldDB" id="A0A378JVA9"/>
<dbReference type="EMBL" id="LNYN01000024">
    <property type="protein sequence ID" value="KTD33660.1"/>
    <property type="molecule type" value="Genomic_DNA"/>
</dbReference>
<organism evidence="2 4">
    <name type="scientific">Legionella moravica</name>
    <dbReference type="NCBI Taxonomy" id="39962"/>
    <lineage>
        <taxon>Bacteria</taxon>
        <taxon>Pseudomonadati</taxon>
        <taxon>Pseudomonadota</taxon>
        <taxon>Gammaproteobacteria</taxon>
        <taxon>Legionellales</taxon>
        <taxon>Legionellaceae</taxon>
        <taxon>Legionella</taxon>
    </lineage>
</organism>
<dbReference type="Proteomes" id="UP000054985">
    <property type="component" value="Unassembled WGS sequence"/>
</dbReference>
<reference evidence="2 4" key="2">
    <citation type="submission" date="2018-06" db="EMBL/GenBank/DDBJ databases">
        <authorList>
            <consortium name="Pathogen Informatics"/>
            <person name="Doyle S."/>
        </authorList>
    </citation>
    <scope>NUCLEOTIDE SEQUENCE [LARGE SCALE GENOMIC DNA]</scope>
    <source>
        <strain evidence="2 4">NCTC12239</strain>
    </source>
</reference>
<keyword evidence="3" id="KW-1185">Reference proteome</keyword>
<accession>A0A378JVA9</accession>
<evidence type="ECO:0000313" key="1">
    <source>
        <dbReference type="EMBL" id="KTD33660.1"/>
    </source>
</evidence>
<evidence type="ECO:0000313" key="4">
    <source>
        <dbReference type="Proteomes" id="UP000254040"/>
    </source>
</evidence>
<dbReference type="EMBL" id="UGOG01000001">
    <property type="protein sequence ID" value="STX62593.1"/>
    <property type="molecule type" value="Genomic_DNA"/>
</dbReference>
<sequence length="56" mass="6227">MMCDPLIRRWHLVPEGEGHFSEISITFGIKDVAFRQEEPMGATEAAAVCDVYTSAL</sequence>
<evidence type="ECO:0000313" key="3">
    <source>
        <dbReference type="Proteomes" id="UP000054985"/>
    </source>
</evidence>
<reference evidence="1 3" key="1">
    <citation type="submission" date="2015-11" db="EMBL/GenBank/DDBJ databases">
        <title>Genomic analysis of 38 Legionella species identifies large and diverse effector repertoires.</title>
        <authorList>
            <person name="Burstein D."/>
            <person name="Amaro F."/>
            <person name="Zusman T."/>
            <person name="Lifshitz Z."/>
            <person name="Cohen O."/>
            <person name="Gilbert J.A."/>
            <person name="Pupko T."/>
            <person name="Shuman H.A."/>
            <person name="Segal G."/>
        </authorList>
    </citation>
    <scope>NUCLEOTIDE SEQUENCE [LARGE SCALE GENOMIC DNA]</scope>
    <source>
        <strain evidence="1 3">ATCC 43877</strain>
    </source>
</reference>
<name>A0A378JVA9_9GAMM</name>
<gene>
    <name evidence="1" type="ORF">Lmor_1972</name>
    <name evidence="2" type="ORF">NCTC12239_01530</name>
</gene>
<proteinExistence type="predicted"/>
<protein>
    <submittedName>
        <fullName evidence="2">Uncharacterized protein</fullName>
    </submittedName>
</protein>
<dbReference type="Proteomes" id="UP000254040">
    <property type="component" value="Unassembled WGS sequence"/>
</dbReference>